<name>A0A9W4TUG1_9ASCO</name>
<feature type="region of interest" description="Disordered" evidence="6">
    <location>
        <begin position="34"/>
        <end position="63"/>
    </location>
</feature>
<sequence length="308" mass="36180">MIILLKQPRIRPTINNLVSLRYSSNRFANLYQKLEKQRERTPRKSSNSKNPSKIEPKNFQFTQGTEQAQTSIKQIISKLPNQVEVVNKNTISKSSLLEVLKSINLSQQGLKILETSKIKIVPVLEMVQSYRDELAKLKEAELIKSGSFKAMKSMKMKLDKERKKSSDKFIDINFKISINDLKTQKRKEIERALEKWDKFHIYINDKLKKMSDEEMEVEIKRKEMIKEKFELILNELQCKWELEGQNERSISYSVISNVQKKKQDTTINANSNKEDSRREKKINNGEKKVKKSVSEDELDNLYSFKIED</sequence>
<evidence type="ECO:0000256" key="3">
    <source>
        <dbReference type="ARBA" id="ARBA00013994"/>
    </source>
</evidence>
<dbReference type="EMBL" id="CANTUO010000003">
    <property type="protein sequence ID" value="CAI5758551.1"/>
    <property type="molecule type" value="Genomic_DNA"/>
</dbReference>
<dbReference type="InterPro" id="IPR029427">
    <property type="entry name" value="AIM23"/>
</dbReference>
<gene>
    <name evidence="7" type="ORF">CANVERA_P3063</name>
</gene>
<dbReference type="Pfam" id="PF14877">
    <property type="entry name" value="mIF3"/>
    <property type="match status" value="1"/>
</dbReference>
<keyword evidence="4" id="KW-0809">Transit peptide</keyword>
<feature type="region of interest" description="Disordered" evidence="6">
    <location>
        <begin position="263"/>
        <end position="293"/>
    </location>
</feature>
<evidence type="ECO:0000256" key="6">
    <source>
        <dbReference type="SAM" id="MobiDB-lite"/>
    </source>
</evidence>
<evidence type="ECO:0000313" key="7">
    <source>
        <dbReference type="EMBL" id="CAI5758551.1"/>
    </source>
</evidence>
<evidence type="ECO:0000256" key="4">
    <source>
        <dbReference type="ARBA" id="ARBA00022946"/>
    </source>
</evidence>
<keyword evidence="5" id="KW-0496">Mitochondrion</keyword>
<comment type="similarity">
    <text evidence="2">Belongs to the AIM23 family.</text>
</comment>
<protein>
    <recommendedName>
        <fullName evidence="3">Altered inheritance of mitochondria protein 23, mitochondrial</fullName>
    </recommendedName>
</protein>
<evidence type="ECO:0000256" key="5">
    <source>
        <dbReference type="ARBA" id="ARBA00023128"/>
    </source>
</evidence>
<dbReference type="OrthoDB" id="3996489at2759"/>
<reference evidence="7" key="1">
    <citation type="submission" date="2022-12" db="EMBL/GenBank/DDBJ databases">
        <authorList>
            <person name="Brejova B."/>
        </authorList>
    </citation>
    <scope>NUCLEOTIDE SEQUENCE</scope>
</reference>
<evidence type="ECO:0000256" key="2">
    <source>
        <dbReference type="ARBA" id="ARBA00008476"/>
    </source>
</evidence>
<comment type="caution">
    <text evidence="7">The sequence shown here is derived from an EMBL/GenBank/DDBJ whole genome shotgun (WGS) entry which is preliminary data.</text>
</comment>
<accession>A0A9W4TUG1</accession>
<comment type="subcellular location">
    <subcellularLocation>
        <location evidence="1">Mitochondrion</location>
    </subcellularLocation>
</comment>
<proteinExistence type="inferred from homology"/>
<evidence type="ECO:0000313" key="8">
    <source>
        <dbReference type="Proteomes" id="UP001152885"/>
    </source>
</evidence>
<dbReference type="AlphaFoldDB" id="A0A9W4TUG1"/>
<keyword evidence="8" id="KW-1185">Reference proteome</keyword>
<organism evidence="7 8">
    <name type="scientific">Candida verbasci</name>
    <dbReference type="NCBI Taxonomy" id="1227364"/>
    <lineage>
        <taxon>Eukaryota</taxon>
        <taxon>Fungi</taxon>
        <taxon>Dikarya</taxon>
        <taxon>Ascomycota</taxon>
        <taxon>Saccharomycotina</taxon>
        <taxon>Pichiomycetes</taxon>
        <taxon>Debaryomycetaceae</taxon>
        <taxon>Candida/Lodderomyces clade</taxon>
        <taxon>Candida</taxon>
    </lineage>
</organism>
<feature type="compositionally biased region" description="Low complexity" evidence="6">
    <location>
        <begin position="44"/>
        <end position="53"/>
    </location>
</feature>
<dbReference type="Proteomes" id="UP001152885">
    <property type="component" value="Unassembled WGS sequence"/>
</dbReference>
<feature type="compositionally biased region" description="Basic and acidic residues" evidence="6">
    <location>
        <begin position="272"/>
        <end position="287"/>
    </location>
</feature>
<evidence type="ECO:0000256" key="1">
    <source>
        <dbReference type="ARBA" id="ARBA00004173"/>
    </source>
</evidence>
<dbReference type="GO" id="GO:0005739">
    <property type="term" value="C:mitochondrion"/>
    <property type="evidence" value="ECO:0007669"/>
    <property type="project" value="UniProtKB-SubCell"/>
</dbReference>